<evidence type="ECO:0000313" key="9">
    <source>
        <dbReference type="EMBL" id="SFQ06073.1"/>
    </source>
</evidence>
<dbReference type="CDD" id="cd06261">
    <property type="entry name" value="TM_PBP2"/>
    <property type="match status" value="1"/>
</dbReference>
<dbReference type="GO" id="GO:0005886">
    <property type="term" value="C:plasma membrane"/>
    <property type="evidence" value="ECO:0007669"/>
    <property type="project" value="UniProtKB-SubCell"/>
</dbReference>
<dbReference type="AlphaFoldDB" id="A0A1I5VF28"/>
<name>A0A1I5VF28_9FIRM</name>
<comment type="similarity">
    <text evidence="7">Belongs to the binding-protein-dependent transport system permease family.</text>
</comment>
<dbReference type="InterPro" id="IPR035906">
    <property type="entry name" value="MetI-like_sf"/>
</dbReference>
<evidence type="ECO:0000256" key="6">
    <source>
        <dbReference type="ARBA" id="ARBA00023136"/>
    </source>
</evidence>
<accession>A0A1I5VF28</accession>
<keyword evidence="2 7" id="KW-0813">Transport</keyword>
<feature type="transmembrane region" description="Helical" evidence="7">
    <location>
        <begin position="12"/>
        <end position="35"/>
    </location>
</feature>
<comment type="subcellular location">
    <subcellularLocation>
        <location evidence="1 7">Cell membrane</location>
        <topology evidence="1 7">Multi-pass membrane protein</topology>
    </subcellularLocation>
</comment>
<evidence type="ECO:0000256" key="2">
    <source>
        <dbReference type="ARBA" id="ARBA00022448"/>
    </source>
</evidence>
<keyword evidence="3" id="KW-1003">Cell membrane</keyword>
<organism evidence="9 10">
    <name type="scientific">Butyrivibrio proteoclasticus</name>
    <dbReference type="NCBI Taxonomy" id="43305"/>
    <lineage>
        <taxon>Bacteria</taxon>
        <taxon>Bacillati</taxon>
        <taxon>Bacillota</taxon>
        <taxon>Clostridia</taxon>
        <taxon>Lachnospirales</taxon>
        <taxon>Lachnospiraceae</taxon>
        <taxon>Butyrivibrio</taxon>
    </lineage>
</organism>
<evidence type="ECO:0000259" key="8">
    <source>
        <dbReference type="PROSITE" id="PS50928"/>
    </source>
</evidence>
<dbReference type="PROSITE" id="PS50928">
    <property type="entry name" value="ABC_TM1"/>
    <property type="match status" value="1"/>
</dbReference>
<dbReference type="SUPFAM" id="SSF161098">
    <property type="entry name" value="MetI-like"/>
    <property type="match status" value="1"/>
</dbReference>
<feature type="domain" description="ABC transmembrane type-1" evidence="8">
    <location>
        <begin position="71"/>
        <end position="279"/>
    </location>
</feature>
<feature type="transmembrane region" description="Helical" evidence="7">
    <location>
        <begin position="138"/>
        <end position="160"/>
    </location>
</feature>
<protein>
    <submittedName>
        <fullName evidence="9">Carbohydrate ABC transporter membrane protein 2, CUT1 family</fullName>
    </submittedName>
</protein>
<evidence type="ECO:0000313" key="10">
    <source>
        <dbReference type="Proteomes" id="UP000182624"/>
    </source>
</evidence>
<dbReference type="Gene3D" id="1.10.3720.10">
    <property type="entry name" value="MetI-like"/>
    <property type="match status" value="1"/>
</dbReference>
<dbReference type="GO" id="GO:0055085">
    <property type="term" value="P:transmembrane transport"/>
    <property type="evidence" value="ECO:0007669"/>
    <property type="project" value="InterPro"/>
</dbReference>
<evidence type="ECO:0000256" key="1">
    <source>
        <dbReference type="ARBA" id="ARBA00004651"/>
    </source>
</evidence>
<dbReference type="Proteomes" id="UP000182624">
    <property type="component" value="Unassembled WGS sequence"/>
</dbReference>
<evidence type="ECO:0000256" key="3">
    <source>
        <dbReference type="ARBA" id="ARBA00022475"/>
    </source>
</evidence>
<proteinExistence type="inferred from homology"/>
<dbReference type="Pfam" id="PF00528">
    <property type="entry name" value="BPD_transp_1"/>
    <property type="match status" value="1"/>
</dbReference>
<gene>
    <name evidence="9" type="ORF">SAMN04487928_1175</name>
</gene>
<dbReference type="PANTHER" id="PTHR43744:SF9">
    <property type="entry name" value="POLYGALACTURONAN_RHAMNOGALACTURONAN TRANSPORT SYSTEM PERMEASE PROTEIN YTCP"/>
    <property type="match status" value="1"/>
</dbReference>
<dbReference type="InterPro" id="IPR000515">
    <property type="entry name" value="MetI-like"/>
</dbReference>
<dbReference type="OrthoDB" id="157184at2"/>
<keyword evidence="4 7" id="KW-0812">Transmembrane</keyword>
<keyword evidence="10" id="KW-1185">Reference proteome</keyword>
<reference evidence="10" key="1">
    <citation type="submission" date="2016-10" db="EMBL/GenBank/DDBJ databases">
        <authorList>
            <person name="Varghese N."/>
            <person name="Submissions S."/>
        </authorList>
    </citation>
    <scope>NUCLEOTIDE SEQUENCE [LARGE SCALE GENOMIC DNA]</scope>
    <source>
        <strain evidence="10">P18</strain>
    </source>
</reference>
<feature type="transmembrane region" description="Helical" evidence="7">
    <location>
        <begin position="68"/>
        <end position="94"/>
    </location>
</feature>
<feature type="transmembrane region" description="Helical" evidence="7">
    <location>
        <begin position="180"/>
        <end position="207"/>
    </location>
</feature>
<evidence type="ECO:0000256" key="5">
    <source>
        <dbReference type="ARBA" id="ARBA00022989"/>
    </source>
</evidence>
<feature type="transmembrane region" description="Helical" evidence="7">
    <location>
        <begin position="106"/>
        <end position="126"/>
    </location>
</feature>
<keyword evidence="5 7" id="KW-1133">Transmembrane helix</keyword>
<sequence>MVKNDKGFQILAHVVLILMAVLVIFPILLLFMASISAESDIIKYGYSLVPKHIDLTSYKFIFSEGSVYHAYLITIVVTLFGTVAGVIVTTMISYTLTVPGLPGKQLLSFYVLFTMLFSGGLVPSYMSWCNLFHIKNTLWALVFPFIFVSAFHIMITRTYFKNNIPQEILESARMDGLSEFGIFFRMVLPLSKPIIATIGFMKALMYWNDWKNSLYFVTDKQFVSIQALLNNMLTNVQYLSQSMDASLGATDMVNIPTLGIRMAIAVVGMLPMVALYPFFQKYYMEGLTVGAVKG</sequence>
<feature type="transmembrane region" description="Helical" evidence="7">
    <location>
        <begin position="258"/>
        <end position="279"/>
    </location>
</feature>
<keyword evidence="6 7" id="KW-0472">Membrane</keyword>
<dbReference type="PANTHER" id="PTHR43744">
    <property type="entry name" value="ABC TRANSPORTER PERMEASE PROTEIN MG189-RELATED-RELATED"/>
    <property type="match status" value="1"/>
</dbReference>
<evidence type="ECO:0000256" key="4">
    <source>
        <dbReference type="ARBA" id="ARBA00022692"/>
    </source>
</evidence>
<evidence type="ECO:0000256" key="7">
    <source>
        <dbReference type="RuleBase" id="RU363032"/>
    </source>
</evidence>
<dbReference type="RefSeq" id="WP_074888712.1">
    <property type="nucleotide sequence ID" value="NZ_FOXO01000017.1"/>
</dbReference>
<dbReference type="EMBL" id="FOXO01000017">
    <property type="protein sequence ID" value="SFQ06073.1"/>
    <property type="molecule type" value="Genomic_DNA"/>
</dbReference>